<accession>E1JV96</accession>
<evidence type="ECO:0000313" key="11">
    <source>
        <dbReference type="EMBL" id="EFL51690.1"/>
    </source>
</evidence>
<dbReference type="InterPro" id="IPR030388">
    <property type="entry name" value="G_ERA_dom"/>
</dbReference>
<evidence type="ECO:0000256" key="6">
    <source>
        <dbReference type="HAMAP-Rule" id="MF_00367"/>
    </source>
</evidence>
<dbReference type="GO" id="GO:0043024">
    <property type="term" value="F:ribosomal small subunit binding"/>
    <property type="evidence" value="ECO:0007669"/>
    <property type="project" value="TreeGrafter"/>
</dbReference>
<keyword evidence="3 6" id="KW-0547">Nucleotide-binding</keyword>
<feature type="region of interest" description="G3" evidence="7">
    <location>
        <begin position="61"/>
        <end position="64"/>
    </location>
</feature>
<organism evidence="11 12">
    <name type="scientific">Solidesulfovibrio fructosivorans JJ]</name>
    <dbReference type="NCBI Taxonomy" id="596151"/>
    <lineage>
        <taxon>Bacteria</taxon>
        <taxon>Pseudomonadati</taxon>
        <taxon>Thermodesulfobacteriota</taxon>
        <taxon>Desulfovibrionia</taxon>
        <taxon>Desulfovibrionales</taxon>
        <taxon>Desulfovibrionaceae</taxon>
        <taxon>Solidesulfovibrio</taxon>
    </lineage>
</organism>
<comment type="function">
    <text evidence="6">An essential GTPase that binds both GDP and GTP, with rapid nucleotide exchange. Plays a role in 16S rRNA processing and 30S ribosomal subunit biogenesis and possibly also in cell cycle regulation and energy metabolism.</text>
</comment>
<dbReference type="GO" id="GO:0005886">
    <property type="term" value="C:plasma membrane"/>
    <property type="evidence" value="ECO:0007669"/>
    <property type="project" value="UniProtKB-SubCell"/>
</dbReference>
<dbReference type="InterPro" id="IPR005662">
    <property type="entry name" value="GTPase_Era-like"/>
</dbReference>
<feature type="region of interest" description="G2" evidence="7">
    <location>
        <begin position="40"/>
        <end position="44"/>
    </location>
</feature>
<dbReference type="Gene3D" id="3.40.50.300">
    <property type="entry name" value="P-loop containing nucleotide triphosphate hydrolases"/>
    <property type="match status" value="1"/>
</dbReference>
<feature type="domain" description="Era-type G" evidence="10">
    <location>
        <begin position="6"/>
        <end position="180"/>
    </location>
</feature>
<dbReference type="GO" id="GO:0003924">
    <property type="term" value="F:GTPase activity"/>
    <property type="evidence" value="ECO:0007669"/>
    <property type="project" value="UniProtKB-UniRule"/>
</dbReference>
<evidence type="ECO:0000256" key="2">
    <source>
        <dbReference type="ARBA" id="ARBA00020484"/>
    </source>
</evidence>
<dbReference type="GO" id="GO:0070181">
    <property type="term" value="F:small ribosomal subunit rRNA binding"/>
    <property type="evidence" value="ECO:0007669"/>
    <property type="project" value="UniProtKB-UniRule"/>
</dbReference>
<dbReference type="InterPro" id="IPR015946">
    <property type="entry name" value="KH_dom-like_a/b"/>
</dbReference>
<reference evidence="11 12" key="1">
    <citation type="submission" date="2010-08" db="EMBL/GenBank/DDBJ databases">
        <title>The draft genome of Desulfovibrio fructosovorans JJ.</title>
        <authorList>
            <consortium name="US DOE Joint Genome Institute (JGI-PGF)"/>
            <person name="Lucas S."/>
            <person name="Copeland A."/>
            <person name="Lapidus A."/>
            <person name="Cheng J.-F."/>
            <person name="Bruce D."/>
            <person name="Goodwin L."/>
            <person name="Pitluck S."/>
            <person name="Land M.L."/>
            <person name="Hauser L."/>
            <person name="Chang Y.-J."/>
            <person name="Jeffries C."/>
            <person name="Wall J.D."/>
            <person name="Stahl D.A."/>
            <person name="Arkin A.P."/>
            <person name="Dehal P."/>
            <person name="Stolyar S.M."/>
            <person name="Hazen T.C."/>
            <person name="Woyke T.J."/>
        </authorList>
    </citation>
    <scope>NUCLEOTIDE SEQUENCE [LARGE SCALE GENOMIC DNA]</scope>
    <source>
        <strain evidence="11 12">JJ</strain>
    </source>
</reference>
<dbReference type="InterPro" id="IPR009019">
    <property type="entry name" value="KH_sf_prok-type"/>
</dbReference>
<keyword evidence="6" id="KW-0472">Membrane</keyword>
<dbReference type="Proteomes" id="UP000006250">
    <property type="component" value="Unassembled WGS sequence"/>
</dbReference>
<dbReference type="PROSITE" id="PS51713">
    <property type="entry name" value="G_ERA"/>
    <property type="match status" value="1"/>
</dbReference>
<feature type="region of interest" description="G5" evidence="7">
    <location>
        <begin position="159"/>
        <end position="161"/>
    </location>
</feature>
<evidence type="ECO:0000256" key="8">
    <source>
        <dbReference type="RuleBase" id="RU003761"/>
    </source>
</evidence>
<dbReference type="EMBL" id="AECZ01000008">
    <property type="protein sequence ID" value="EFL51690.1"/>
    <property type="molecule type" value="Genomic_DNA"/>
</dbReference>
<dbReference type="PROSITE" id="PS50823">
    <property type="entry name" value="KH_TYPE_2"/>
    <property type="match status" value="1"/>
</dbReference>
<dbReference type="NCBIfam" id="TIGR00436">
    <property type="entry name" value="era"/>
    <property type="match status" value="1"/>
</dbReference>
<dbReference type="GO" id="GO:0005829">
    <property type="term" value="C:cytosol"/>
    <property type="evidence" value="ECO:0007669"/>
    <property type="project" value="TreeGrafter"/>
</dbReference>
<dbReference type="AlphaFoldDB" id="E1JV96"/>
<dbReference type="RefSeq" id="WP_005992673.1">
    <property type="nucleotide sequence ID" value="NZ_AECZ01000008.1"/>
</dbReference>
<keyword evidence="6" id="KW-0699">rRNA-binding</keyword>
<keyword evidence="6" id="KW-1003">Cell membrane</keyword>
<feature type="region of interest" description="G1" evidence="7">
    <location>
        <begin position="14"/>
        <end position="21"/>
    </location>
</feature>
<comment type="similarity">
    <text evidence="1 6 7 8">Belongs to the TRAFAC class TrmE-Era-EngA-EngB-Septin-like GTPase superfamily. Era GTPase family.</text>
</comment>
<comment type="subcellular location">
    <subcellularLocation>
        <location evidence="6">Cytoplasm</location>
    </subcellularLocation>
    <subcellularLocation>
        <location evidence="6">Cell membrane</location>
        <topology evidence="6">Peripheral membrane protein</topology>
    </subcellularLocation>
</comment>
<dbReference type="GO" id="GO:0000028">
    <property type="term" value="P:ribosomal small subunit assembly"/>
    <property type="evidence" value="ECO:0007669"/>
    <property type="project" value="TreeGrafter"/>
</dbReference>
<dbReference type="STRING" id="596151.DesfrDRAFT_1545"/>
<evidence type="ECO:0000259" key="10">
    <source>
        <dbReference type="PROSITE" id="PS51713"/>
    </source>
</evidence>
<gene>
    <name evidence="6" type="primary">era</name>
    <name evidence="11" type="ORF">DesfrDRAFT_1545</name>
</gene>
<dbReference type="NCBIfam" id="NF000908">
    <property type="entry name" value="PRK00089.1"/>
    <property type="match status" value="1"/>
</dbReference>
<dbReference type="Pfam" id="PF07650">
    <property type="entry name" value="KH_2"/>
    <property type="match status" value="1"/>
</dbReference>
<dbReference type="InterPro" id="IPR004044">
    <property type="entry name" value="KH_dom_type_2"/>
</dbReference>
<dbReference type="PANTHER" id="PTHR42698">
    <property type="entry name" value="GTPASE ERA"/>
    <property type="match status" value="1"/>
</dbReference>
<comment type="subunit">
    <text evidence="6">Monomer.</text>
</comment>
<feature type="domain" description="KH type-2" evidence="9">
    <location>
        <begin position="211"/>
        <end position="289"/>
    </location>
</feature>
<dbReference type="InterPro" id="IPR027417">
    <property type="entry name" value="P-loop_NTPase"/>
</dbReference>
<feature type="binding site" evidence="6">
    <location>
        <begin position="14"/>
        <end position="21"/>
    </location>
    <ligand>
        <name>GTP</name>
        <dbReference type="ChEBI" id="CHEBI:37565"/>
    </ligand>
</feature>
<evidence type="ECO:0000256" key="5">
    <source>
        <dbReference type="ARBA" id="ARBA00023134"/>
    </source>
</evidence>
<feature type="binding site" evidence="6">
    <location>
        <begin position="61"/>
        <end position="65"/>
    </location>
    <ligand>
        <name>GTP</name>
        <dbReference type="ChEBI" id="CHEBI:37565"/>
    </ligand>
</feature>
<dbReference type="Pfam" id="PF01926">
    <property type="entry name" value="MMR_HSR1"/>
    <property type="match status" value="1"/>
</dbReference>
<keyword evidence="6" id="KW-0963">Cytoplasm</keyword>
<evidence type="ECO:0000313" key="12">
    <source>
        <dbReference type="Proteomes" id="UP000006250"/>
    </source>
</evidence>
<keyword evidence="6" id="KW-0690">Ribosome biogenesis</keyword>
<sequence length="305" mass="32818">MERAQRFGHVVMLGPTNAGKSTLLNRVIGQKVSIVSPKPQTTRNSISGILTEGDAQAVFLDTPGLHRQKRGIAPLLLRSAYAALGQADVVLVLLDGARYARDPDALRADLRPVVQALTNAKTPVVVALNKSDAVRDKARMLPVLAAIGEALPGAELFPVSALTGQGVAELLTALFARLPEGPHQYDPDEISTAPVRFLAGEIVREKLFLALGEELPYSTAVTVENWDEKSKPGLVKILATILVGRESHKPMVIGKGGERIKDIGAKARAEIEEMIGSQVFLELWVKVRPDWAADQGLLRELGLGE</sequence>
<dbReference type="InterPro" id="IPR005225">
    <property type="entry name" value="Small_GTP-bd"/>
</dbReference>
<dbReference type="SUPFAM" id="SSF54814">
    <property type="entry name" value="Prokaryotic type KH domain (KH-domain type II)"/>
    <property type="match status" value="1"/>
</dbReference>
<keyword evidence="4 6" id="KW-0694">RNA-binding</keyword>
<dbReference type="CDD" id="cd22534">
    <property type="entry name" value="KH-II_Era"/>
    <property type="match status" value="1"/>
</dbReference>
<feature type="region of interest" description="G4" evidence="7">
    <location>
        <begin position="129"/>
        <end position="132"/>
    </location>
</feature>
<evidence type="ECO:0000256" key="1">
    <source>
        <dbReference type="ARBA" id="ARBA00007921"/>
    </source>
</evidence>
<dbReference type="SUPFAM" id="SSF52540">
    <property type="entry name" value="P-loop containing nucleoside triphosphate hydrolases"/>
    <property type="match status" value="1"/>
</dbReference>
<dbReference type="OrthoDB" id="9805918at2"/>
<evidence type="ECO:0000256" key="7">
    <source>
        <dbReference type="PROSITE-ProRule" id="PRU01050"/>
    </source>
</evidence>
<evidence type="ECO:0000256" key="4">
    <source>
        <dbReference type="ARBA" id="ARBA00022884"/>
    </source>
</evidence>
<dbReference type="eggNOG" id="COG1159">
    <property type="taxonomic scope" value="Bacteria"/>
</dbReference>
<evidence type="ECO:0000259" key="9">
    <source>
        <dbReference type="PROSITE" id="PS50823"/>
    </source>
</evidence>
<dbReference type="HAMAP" id="MF_00367">
    <property type="entry name" value="GTPase_Era"/>
    <property type="match status" value="1"/>
</dbReference>
<protein>
    <recommendedName>
        <fullName evidence="2 6">GTPase Era</fullName>
    </recommendedName>
</protein>
<proteinExistence type="inferred from homology"/>
<name>E1JV96_SOLFR</name>
<dbReference type="GO" id="GO:0005525">
    <property type="term" value="F:GTP binding"/>
    <property type="evidence" value="ECO:0007669"/>
    <property type="project" value="UniProtKB-UniRule"/>
</dbReference>
<keyword evidence="12" id="KW-1185">Reference proteome</keyword>
<dbReference type="PANTHER" id="PTHR42698:SF1">
    <property type="entry name" value="GTPASE ERA, MITOCHONDRIAL"/>
    <property type="match status" value="1"/>
</dbReference>
<dbReference type="CDD" id="cd04163">
    <property type="entry name" value="Era"/>
    <property type="match status" value="1"/>
</dbReference>
<keyword evidence="5 6" id="KW-0342">GTP-binding</keyword>
<comment type="caution">
    <text evidence="11">The sequence shown here is derived from an EMBL/GenBank/DDBJ whole genome shotgun (WGS) entry which is preliminary data.</text>
</comment>
<dbReference type="Gene3D" id="3.30.300.20">
    <property type="match status" value="1"/>
</dbReference>
<dbReference type="NCBIfam" id="TIGR00231">
    <property type="entry name" value="small_GTP"/>
    <property type="match status" value="1"/>
</dbReference>
<evidence type="ECO:0000256" key="3">
    <source>
        <dbReference type="ARBA" id="ARBA00022741"/>
    </source>
</evidence>
<feature type="binding site" evidence="6">
    <location>
        <begin position="129"/>
        <end position="132"/>
    </location>
    <ligand>
        <name>GTP</name>
        <dbReference type="ChEBI" id="CHEBI:37565"/>
    </ligand>
</feature>
<dbReference type="InterPro" id="IPR006073">
    <property type="entry name" value="GTP-bd"/>
</dbReference>